<protein>
    <submittedName>
        <fullName evidence="2">Uncharacterized protein</fullName>
    </submittedName>
</protein>
<evidence type="ECO:0000313" key="3">
    <source>
        <dbReference type="EMBL" id="GGP28455.1"/>
    </source>
</evidence>
<sequence>MTLPALFLCAALLYAAWTWLGGRQVPARERPDLLGGSLLTLILPSLLTWYTLVEYPVWAHLTFPFSLLAWAALLLVALTAGLIQLARGRRASGWPLLGLPAAALGTGLLNAAFSMISPLYGFRLIPAQSGKRRLCIHIAESVFFPTRIRSD</sequence>
<keyword evidence="1" id="KW-0472">Membrane</keyword>
<name>A0AAV4K2L1_9DEIO</name>
<feature type="transmembrane region" description="Helical" evidence="1">
    <location>
        <begin position="34"/>
        <end position="53"/>
    </location>
</feature>
<gene>
    <name evidence="3" type="ORF">GCM10008021_01060</name>
    <name evidence="2" type="ORF">GCM10010914_01540</name>
</gene>
<dbReference type="EMBL" id="BMMA01000001">
    <property type="protein sequence ID" value="GGI71201.1"/>
    <property type="molecule type" value="Genomic_DNA"/>
</dbReference>
<feature type="transmembrane region" description="Helical" evidence="1">
    <location>
        <begin position="65"/>
        <end position="85"/>
    </location>
</feature>
<dbReference type="EMBL" id="BMLZ01000001">
    <property type="protein sequence ID" value="GGP28455.1"/>
    <property type="molecule type" value="Genomic_DNA"/>
</dbReference>
<evidence type="ECO:0000256" key="1">
    <source>
        <dbReference type="SAM" id="Phobius"/>
    </source>
</evidence>
<dbReference type="AlphaFoldDB" id="A0AAV4K2L1"/>
<keyword evidence="1" id="KW-0812">Transmembrane</keyword>
<organism evidence="2 5">
    <name type="scientific">Deinococcus wulumuqiensis</name>
    <dbReference type="NCBI Taxonomy" id="980427"/>
    <lineage>
        <taxon>Bacteria</taxon>
        <taxon>Thermotogati</taxon>
        <taxon>Deinococcota</taxon>
        <taxon>Deinococci</taxon>
        <taxon>Deinococcales</taxon>
        <taxon>Deinococcaceae</taxon>
        <taxon>Deinococcus</taxon>
    </lineage>
</organism>
<feature type="transmembrane region" description="Helical" evidence="1">
    <location>
        <begin position="97"/>
        <end position="122"/>
    </location>
</feature>
<evidence type="ECO:0000313" key="4">
    <source>
        <dbReference type="Proteomes" id="UP000630135"/>
    </source>
</evidence>
<reference evidence="3" key="1">
    <citation type="journal article" date="2014" name="Int. J. Syst. Evol. Microbiol.">
        <title>Complete genome of a new Firmicutes species belonging to the dominant human colonic microbiota ('Ruminococcus bicirculans') reveals two chromosomes and a selective capacity to utilize plant glucans.</title>
        <authorList>
            <consortium name="NISC Comparative Sequencing Program"/>
            <person name="Wegmann U."/>
            <person name="Louis P."/>
            <person name="Goesmann A."/>
            <person name="Henrissat B."/>
            <person name="Duncan S.H."/>
            <person name="Flint H.J."/>
        </authorList>
    </citation>
    <scope>NUCLEOTIDE SEQUENCE</scope>
    <source>
        <strain evidence="3">CGMCC 1.8884</strain>
    </source>
</reference>
<dbReference type="Proteomes" id="UP000652720">
    <property type="component" value="Unassembled WGS sequence"/>
</dbReference>
<evidence type="ECO:0000313" key="5">
    <source>
        <dbReference type="Proteomes" id="UP000652720"/>
    </source>
</evidence>
<evidence type="ECO:0000313" key="2">
    <source>
        <dbReference type="EMBL" id="GGI71201.1"/>
    </source>
</evidence>
<proteinExistence type="predicted"/>
<reference evidence="2" key="4">
    <citation type="submission" date="2023-08" db="EMBL/GenBank/DDBJ databases">
        <authorList>
            <person name="Sun Q."/>
            <person name="Zhou Y."/>
        </authorList>
    </citation>
    <scope>NUCLEOTIDE SEQUENCE</scope>
    <source>
        <strain evidence="3">CGMCC 1.8884</strain>
        <strain evidence="2">CGMCC 1.8885</strain>
    </source>
</reference>
<comment type="caution">
    <text evidence="2">The sequence shown here is derived from an EMBL/GenBank/DDBJ whole genome shotgun (WGS) entry which is preliminary data.</text>
</comment>
<dbReference type="GeneID" id="59164044"/>
<dbReference type="RefSeq" id="WP_017869423.1">
    <property type="nucleotide sequence ID" value="NZ_BMLZ01000001.1"/>
</dbReference>
<keyword evidence="4" id="KW-1185">Reference proteome</keyword>
<dbReference type="Proteomes" id="UP000630135">
    <property type="component" value="Unassembled WGS sequence"/>
</dbReference>
<reference evidence="4" key="3">
    <citation type="journal article" date="2019" name="Int. J. Syst. Evol. Microbiol.">
        <title>The Global Catalogue of Microorganisms (GCM) 10K type strain sequencing project: providing services to taxonomists for standard genome sequencing and annotation.</title>
        <authorList>
            <consortium name="The Broad Institute Genomics Platform"/>
            <consortium name="The Broad Institute Genome Sequencing Center for Infectious Disease"/>
            <person name="Wu L."/>
            <person name="Ma J."/>
        </authorList>
    </citation>
    <scope>NUCLEOTIDE SEQUENCE [LARGE SCALE GENOMIC DNA]</scope>
    <source>
        <strain evidence="4">CGMCC 1.8884</strain>
    </source>
</reference>
<accession>A0AAV4K2L1</accession>
<reference evidence="2" key="2">
    <citation type="journal article" date="2014" name="Int. J. Syst. Evol. Microbiol.">
        <title>Complete genome sequence of Corynebacterium casei LMG S-19264T (=DSM 44701T), isolated from a smear-ripened cheese.</title>
        <authorList>
            <consortium name="US DOE Joint Genome Institute (JGI-PGF)"/>
            <person name="Walter F."/>
            <person name="Albersmeier A."/>
            <person name="Kalinowski J."/>
            <person name="Ruckert C."/>
        </authorList>
    </citation>
    <scope>NUCLEOTIDE SEQUENCE</scope>
    <source>
        <strain evidence="2">CGMCC 1.8885</strain>
    </source>
</reference>
<keyword evidence="1" id="KW-1133">Transmembrane helix</keyword>